<evidence type="ECO:0000313" key="2">
    <source>
        <dbReference type="EMBL" id="CAE7559341.1"/>
    </source>
</evidence>
<feature type="region of interest" description="Disordered" evidence="1">
    <location>
        <begin position="227"/>
        <end position="256"/>
    </location>
</feature>
<feature type="compositionally biased region" description="Low complexity" evidence="1">
    <location>
        <begin position="179"/>
        <end position="194"/>
    </location>
</feature>
<feature type="compositionally biased region" description="Low complexity" evidence="1">
    <location>
        <begin position="81"/>
        <end position="93"/>
    </location>
</feature>
<keyword evidence="3" id="KW-1185">Reference proteome</keyword>
<sequence length="280" mass="29780">PEITACVPSSLEANWAEAKAEPIEAEAVPSEPSIPTAEASPRLPLERSSEHADKASPVDRNSDYGVCGSEDLKQEPAEMHGSGSAAAVPGAVAKDATERPEMLSQSRQEGPEVTACAPSSMEAKAELKAQAVPSEPAEASPRLPLERSSEHADKASPVDRSSDCGGCGSQDFEQEPADKGSSGSAAAAPGAVVKDAIERPDKDNRWGGNLMSAYRRRALLAMEAREMGAEPPPPPMPEPVESVEEETVLPRRRGRPSIVESFKKRRRAAQEQWPINCQRG</sequence>
<name>A0A812U6M3_9DINO</name>
<feature type="non-terminal residue" evidence="2">
    <location>
        <position position="1"/>
    </location>
</feature>
<dbReference type="Proteomes" id="UP000601435">
    <property type="component" value="Unassembled WGS sequence"/>
</dbReference>
<dbReference type="AlphaFoldDB" id="A0A812U6M3"/>
<feature type="compositionally biased region" description="Basic and acidic residues" evidence="1">
    <location>
        <begin position="44"/>
        <end position="62"/>
    </location>
</feature>
<protein>
    <submittedName>
        <fullName evidence="2">Uncharacterized protein</fullName>
    </submittedName>
</protein>
<proteinExistence type="predicted"/>
<evidence type="ECO:0000313" key="3">
    <source>
        <dbReference type="Proteomes" id="UP000601435"/>
    </source>
</evidence>
<organism evidence="2 3">
    <name type="scientific">Symbiodinium necroappetens</name>
    <dbReference type="NCBI Taxonomy" id="1628268"/>
    <lineage>
        <taxon>Eukaryota</taxon>
        <taxon>Sar</taxon>
        <taxon>Alveolata</taxon>
        <taxon>Dinophyceae</taxon>
        <taxon>Suessiales</taxon>
        <taxon>Symbiodiniaceae</taxon>
        <taxon>Symbiodinium</taxon>
    </lineage>
</organism>
<dbReference type="EMBL" id="CAJNJA010026397">
    <property type="protein sequence ID" value="CAE7559341.1"/>
    <property type="molecule type" value="Genomic_DNA"/>
</dbReference>
<feature type="compositionally biased region" description="Basic and acidic residues" evidence="1">
    <location>
        <begin position="195"/>
        <end position="205"/>
    </location>
</feature>
<feature type="region of interest" description="Disordered" evidence="1">
    <location>
        <begin position="22"/>
        <end position="208"/>
    </location>
</feature>
<evidence type="ECO:0000256" key="1">
    <source>
        <dbReference type="SAM" id="MobiDB-lite"/>
    </source>
</evidence>
<gene>
    <name evidence="2" type="ORF">SNEC2469_LOCUS16153</name>
</gene>
<dbReference type="OrthoDB" id="10485537at2759"/>
<reference evidence="2" key="1">
    <citation type="submission" date="2021-02" db="EMBL/GenBank/DDBJ databases">
        <authorList>
            <person name="Dougan E. K."/>
            <person name="Rhodes N."/>
            <person name="Thang M."/>
            <person name="Chan C."/>
        </authorList>
    </citation>
    <scope>NUCLEOTIDE SEQUENCE</scope>
</reference>
<comment type="caution">
    <text evidence="2">The sequence shown here is derived from an EMBL/GenBank/DDBJ whole genome shotgun (WGS) entry which is preliminary data.</text>
</comment>
<feature type="compositionally biased region" description="Basic and acidic residues" evidence="1">
    <location>
        <begin position="144"/>
        <end position="162"/>
    </location>
</feature>
<accession>A0A812U6M3</accession>